<accession>A0AA37Q8U0</accession>
<name>A0AA37Q8U0_9BACT</name>
<dbReference type="SUPFAM" id="SSF54427">
    <property type="entry name" value="NTF2-like"/>
    <property type="match status" value="1"/>
</dbReference>
<feature type="chain" id="PRO_5041408859" description="Nuclear transport factor 2 family protein" evidence="1">
    <location>
        <begin position="36"/>
        <end position="180"/>
    </location>
</feature>
<sequence>MPHLTRMTPRILASASLLATLLAAAPLAAQAPAAAAPTFDPAADRAAALAVVKRLFDAMRAGDSATVRAVFHPQALLSSALVGRDGTPQVRVDSLASFVRAVGTPHAEVWDERISGEIVQVDGPMATVWTRYAFYAGTKFSHCGVDAFTLARTGTEWRILALTDTRQRTGCPEQAAGAAR</sequence>
<feature type="signal peptide" evidence="1">
    <location>
        <begin position="1"/>
        <end position="35"/>
    </location>
</feature>
<organism evidence="2 3">
    <name type="scientific">Roseisolibacter agri</name>
    <dbReference type="NCBI Taxonomy" id="2014610"/>
    <lineage>
        <taxon>Bacteria</taxon>
        <taxon>Pseudomonadati</taxon>
        <taxon>Gemmatimonadota</taxon>
        <taxon>Gemmatimonadia</taxon>
        <taxon>Gemmatimonadales</taxon>
        <taxon>Gemmatimonadaceae</taxon>
        <taxon>Roseisolibacter</taxon>
    </lineage>
</organism>
<keyword evidence="1" id="KW-0732">Signal</keyword>
<dbReference type="InterPro" id="IPR039437">
    <property type="entry name" value="FrzH/put_lumazine-bd"/>
</dbReference>
<reference evidence="2" key="1">
    <citation type="submission" date="2022-08" db="EMBL/GenBank/DDBJ databases">
        <title>Draft genome sequencing of Roseisolibacter agri AW1220.</title>
        <authorList>
            <person name="Tobiishi Y."/>
            <person name="Tonouchi A."/>
        </authorList>
    </citation>
    <scope>NUCLEOTIDE SEQUENCE</scope>
    <source>
        <strain evidence="2">AW1220</strain>
    </source>
</reference>
<dbReference type="Pfam" id="PF12893">
    <property type="entry name" value="Lumazine_bd_2"/>
    <property type="match status" value="1"/>
</dbReference>
<protein>
    <recommendedName>
        <fullName evidence="4">Nuclear transport factor 2 family protein</fullName>
    </recommendedName>
</protein>
<dbReference type="EMBL" id="BRXS01000002">
    <property type="protein sequence ID" value="GLC24426.1"/>
    <property type="molecule type" value="Genomic_DNA"/>
</dbReference>
<evidence type="ECO:0000256" key="1">
    <source>
        <dbReference type="SAM" id="SignalP"/>
    </source>
</evidence>
<evidence type="ECO:0000313" key="2">
    <source>
        <dbReference type="EMBL" id="GLC24426.1"/>
    </source>
</evidence>
<dbReference type="InterPro" id="IPR032710">
    <property type="entry name" value="NTF2-like_dom_sf"/>
</dbReference>
<dbReference type="Gene3D" id="3.10.450.50">
    <property type="match status" value="1"/>
</dbReference>
<comment type="caution">
    <text evidence="2">The sequence shown here is derived from an EMBL/GenBank/DDBJ whole genome shotgun (WGS) entry which is preliminary data.</text>
</comment>
<evidence type="ECO:0008006" key="4">
    <source>
        <dbReference type="Google" id="ProtNLM"/>
    </source>
</evidence>
<keyword evidence="3" id="KW-1185">Reference proteome</keyword>
<gene>
    <name evidence="2" type="ORF">rosag_09390</name>
</gene>
<dbReference type="Proteomes" id="UP001161325">
    <property type="component" value="Unassembled WGS sequence"/>
</dbReference>
<proteinExistence type="predicted"/>
<dbReference type="AlphaFoldDB" id="A0AA37Q8U0"/>
<evidence type="ECO:0000313" key="3">
    <source>
        <dbReference type="Proteomes" id="UP001161325"/>
    </source>
</evidence>